<evidence type="ECO:0000313" key="11">
    <source>
        <dbReference type="Proteomes" id="UP001156664"/>
    </source>
</evidence>
<comment type="subcellular location">
    <subcellularLocation>
        <location evidence="9">Cell outer membrane</location>
        <topology evidence="9">Lipid-anchor</topology>
    </subcellularLocation>
    <subcellularLocation>
        <location evidence="9">Bacterial flagellum basal body</location>
    </subcellularLocation>
    <subcellularLocation>
        <location evidence="2">Membrane</location>
    </subcellularLocation>
</comment>
<keyword evidence="7 9" id="KW-0975">Bacterial flagellum</keyword>
<reference evidence="11" key="1">
    <citation type="journal article" date="2019" name="Int. J. Syst. Evol. Microbiol.">
        <title>The Global Catalogue of Microorganisms (GCM) 10K type strain sequencing project: providing services to taxonomists for standard genome sequencing and annotation.</title>
        <authorList>
            <consortium name="The Broad Institute Genomics Platform"/>
            <consortium name="The Broad Institute Genome Sequencing Center for Infectious Disease"/>
            <person name="Wu L."/>
            <person name="Ma J."/>
        </authorList>
    </citation>
    <scope>NUCLEOTIDE SEQUENCE [LARGE SCALE GENOMIC DNA]</scope>
    <source>
        <strain evidence="11">NBRC 105857</strain>
    </source>
</reference>
<organism evidence="10 11">
    <name type="scientific">Limnobacter litoralis</name>
    <dbReference type="NCBI Taxonomy" id="481366"/>
    <lineage>
        <taxon>Bacteria</taxon>
        <taxon>Pseudomonadati</taxon>
        <taxon>Pseudomonadota</taxon>
        <taxon>Betaproteobacteria</taxon>
        <taxon>Burkholderiales</taxon>
        <taxon>Burkholderiaceae</taxon>
        <taxon>Limnobacter</taxon>
    </lineage>
</organism>
<proteinExistence type="inferred from homology"/>
<dbReference type="PANTHER" id="PTHR34933">
    <property type="entry name" value="FLAGELLAR L-RING PROTEIN"/>
    <property type="match status" value="1"/>
</dbReference>
<keyword evidence="6 9" id="KW-0472">Membrane</keyword>
<evidence type="ECO:0000256" key="9">
    <source>
        <dbReference type="HAMAP-Rule" id="MF_00415"/>
    </source>
</evidence>
<keyword evidence="5 9" id="KW-0732">Signal</keyword>
<dbReference type="HAMAP" id="MF_00415">
    <property type="entry name" value="FlgH"/>
    <property type="match status" value="1"/>
</dbReference>
<dbReference type="EMBL" id="BSOJ01000017">
    <property type="protein sequence ID" value="GLR26729.1"/>
    <property type="molecule type" value="Genomic_DNA"/>
</dbReference>
<dbReference type="InterPro" id="IPR000527">
    <property type="entry name" value="Flag_Lring"/>
</dbReference>
<dbReference type="PANTHER" id="PTHR34933:SF3">
    <property type="entry name" value="FLAGELLAR L-RING PROTEIN"/>
    <property type="match status" value="1"/>
</dbReference>
<evidence type="ECO:0000313" key="10">
    <source>
        <dbReference type="EMBL" id="GLR26729.1"/>
    </source>
</evidence>
<gene>
    <name evidence="9 10" type="primary">flgH</name>
    <name evidence="10" type="ORF">GCM10007875_18190</name>
</gene>
<evidence type="ECO:0000256" key="6">
    <source>
        <dbReference type="ARBA" id="ARBA00023136"/>
    </source>
</evidence>
<dbReference type="Proteomes" id="UP001156664">
    <property type="component" value="Unassembled WGS sequence"/>
</dbReference>
<comment type="function">
    <text evidence="1 9">Assembles around the rod to form the L-ring and probably protects the motor/basal body from shearing forces during rotation.</text>
</comment>
<comment type="similarity">
    <text evidence="3 9">Belongs to the FlgH family.</text>
</comment>
<evidence type="ECO:0000256" key="5">
    <source>
        <dbReference type="ARBA" id="ARBA00022729"/>
    </source>
</evidence>
<keyword evidence="9" id="KW-0449">Lipoprotein</keyword>
<keyword evidence="10" id="KW-0282">Flagellum</keyword>
<protein>
    <recommendedName>
        <fullName evidence="9">Flagellar L-ring protein</fullName>
    </recommendedName>
    <alternativeName>
        <fullName evidence="9">Basal body L-ring protein</fullName>
    </alternativeName>
</protein>
<accession>A0ABQ5YRH2</accession>
<sequence length="227" mass="23865">MFKPILRGITAALAFTLGGCANIYTPKVDMPKETTVQQPQPNPQLAMAAPTGGIYNASTYNPLFEDVRARHIGDILTIQINEQIDASQKNKTAANRSDSASIKLPGIPFGFGSTNPLNSSASSSKAFAGDGTSTAANTLTGTITVTVADVLPNGNLRVVGEKQIGTNRDVQALKFSGVVMPTSIQAGNVVDSRKVADARLEYSGKGAIDAATTMGWLSRFFLSVLPF</sequence>
<evidence type="ECO:0000256" key="3">
    <source>
        <dbReference type="ARBA" id="ARBA00006929"/>
    </source>
</evidence>
<comment type="caution">
    <text evidence="10">The sequence shown here is derived from an EMBL/GenBank/DDBJ whole genome shotgun (WGS) entry which is preliminary data.</text>
</comment>
<evidence type="ECO:0000256" key="2">
    <source>
        <dbReference type="ARBA" id="ARBA00004370"/>
    </source>
</evidence>
<keyword evidence="10" id="KW-0969">Cilium</keyword>
<dbReference type="PRINTS" id="PR01008">
    <property type="entry name" value="FLGLRINGFLGH"/>
</dbReference>
<comment type="subunit">
    <text evidence="4 9">The basal body constitutes a major portion of the flagellar organelle and consists of four rings (L,P,S, and M) mounted on a central rod.</text>
</comment>
<evidence type="ECO:0000256" key="8">
    <source>
        <dbReference type="ARBA" id="ARBA00023237"/>
    </source>
</evidence>
<evidence type="ECO:0000256" key="1">
    <source>
        <dbReference type="ARBA" id="ARBA00002591"/>
    </source>
</evidence>
<evidence type="ECO:0000256" key="4">
    <source>
        <dbReference type="ARBA" id="ARBA00011439"/>
    </source>
</evidence>
<name>A0ABQ5YRH2_9BURK</name>
<evidence type="ECO:0000256" key="7">
    <source>
        <dbReference type="ARBA" id="ARBA00023143"/>
    </source>
</evidence>
<dbReference type="PROSITE" id="PS51257">
    <property type="entry name" value="PROKAR_LIPOPROTEIN"/>
    <property type="match status" value="1"/>
</dbReference>
<keyword evidence="11" id="KW-1185">Reference proteome</keyword>
<dbReference type="Pfam" id="PF02107">
    <property type="entry name" value="FlgH"/>
    <property type="match status" value="1"/>
</dbReference>
<dbReference type="RefSeq" id="WP_284281380.1">
    <property type="nucleotide sequence ID" value="NZ_BSOJ01000017.1"/>
</dbReference>
<keyword evidence="10" id="KW-0966">Cell projection</keyword>
<keyword evidence="8 9" id="KW-0998">Cell outer membrane</keyword>